<keyword evidence="1" id="KW-0812">Transmembrane</keyword>
<feature type="transmembrane region" description="Helical" evidence="1">
    <location>
        <begin position="12"/>
        <end position="30"/>
    </location>
</feature>
<accession>A0A4V1LNW6</accession>
<dbReference type="OrthoDB" id="9804804at2"/>
<dbReference type="EMBL" id="PDKN01000005">
    <property type="protein sequence ID" value="RXJ56492.1"/>
    <property type="molecule type" value="Genomic_DNA"/>
</dbReference>
<evidence type="ECO:0000259" key="2">
    <source>
        <dbReference type="Pfam" id="PF11127"/>
    </source>
</evidence>
<keyword evidence="4" id="KW-1185">Reference proteome</keyword>
<dbReference type="Pfam" id="PF11127">
    <property type="entry name" value="YgaP-like_TM"/>
    <property type="match status" value="1"/>
</dbReference>
<dbReference type="InterPro" id="IPR021309">
    <property type="entry name" value="YgaP-like_TM"/>
</dbReference>
<proteinExistence type="predicted"/>
<evidence type="ECO:0000313" key="3">
    <source>
        <dbReference type="EMBL" id="RXJ56492.1"/>
    </source>
</evidence>
<gene>
    <name evidence="3" type="ORF">CRV04_08765</name>
</gene>
<dbReference type="AlphaFoldDB" id="A0A4V1LNW6"/>
<evidence type="ECO:0000256" key="1">
    <source>
        <dbReference type="SAM" id="Phobius"/>
    </source>
</evidence>
<evidence type="ECO:0000313" key="4">
    <source>
        <dbReference type="Proteomes" id="UP000290657"/>
    </source>
</evidence>
<reference evidence="3 4" key="1">
    <citation type="submission" date="2017-10" db="EMBL/GenBank/DDBJ databases">
        <title>Genomics of the genus Arcobacter.</title>
        <authorList>
            <person name="Perez-Cataluna A."/>
            <person name="Figueras M.J."/>
        </authorList>
    </citation>
    <scope>NUCLEOTIDE SEQUENCE [LARGE SCALE GENOMIC DNA]</scope>
    <source>
        <strain evidence="3 4">CECT 8987</strain>
    </source>
</reference>
<organism evidence="3 4">
    <name type="scientific">Candidatus Marinarcus aquaticus</name>
    <dbReference type="NCBI Taxonomy" id="2044504"/>
    <lineage>
        <taxon>Bacteria</taxon>
        <taxon>Pseudomonadati</taxon>
        <taxon>Campylobacterota</taxon>
        <taxon>Epsilonproteobacteria</taxon>
        <taxon>Campylobacterales</taxon>
        <taxon>Arcobacteraceae</taxon>
        <taxon>Candidatus Marinarcus</taxon>
    </lineage>
</organism>
<keyword evidence="1" id="KW-1133">Transmembrane helix</keyword>
<name>A0A4V1LNW6_9BACT</name>
<feature type="domain" description="Inner membrane protein YgaP-like transmembrane" evidence="2">
    <location>
        <begin position="1"/>
        <end position="60"/>
    </location>
</feature>
<dbReference type="Proteomes" id="UP000290657">
    <property type="component" value="Unassembled WGS sequence"/>
</dbReference>
<keyword evidence="1" id="KW-0472">Membrane</keyword>
<protein>
    <recommendedName>
        <fullName evidence="2">Inner membrane protein YgaP-like transmembrane domain-containing protein</fullName>
    </recommendedName>
</protein>
<sequence length="69" mass="7446">MQKNVGGIDKTLRIIVGIAIIAYGVVAQSWLGVIGIIPLATGLIGWCPLYCPLKINTSCKKESCEKKEE</sequence>
<dbReference type="RefSeq" id="WP_128996468.1">
    <property type="nucleotide sequence ID" value="NZ_PDKN01000005.1"/>
</dbReference>
<comment type="caution">
    <text evidence="3">The sequence shown here is derived from an EMBL/GenBank/DDBJ whole genome shotgun (WGS) entry which is preliminary data.</text>
</comment>